<feature type="compositionally biased region" description="Acidic residues" evidence="9">
    <location>
        <begin position="1371"/>
        <end position="1390"/>
    </location>
</feature>
<dbReference type="EMBL" id="JAPQKL010000001">
    <property type="protein sequence ID" value="KAJ5146518.1"/>
    <property type="molecule type" value="Genomic_DNA"/>
</dbReference>
<dbReference type="GO" id="GO:0008094">
    <property type="term" value="F:ATP-dependent activity, acting on DNA"/>
    <property type="evidence" value="ECO:0007669"/>
    <property type="project" value="TreeGrafter"/>
</dbReference>
<reference evidence="11" key="2">
    <citation type="journal article" date="2023" name="IMA Fungus">
        <title>Comparative genomic study of the Penicillium genus elucidates a diverse pangenome and 15 lateral gene transfer events.</title>
        <authorList>
            <person name="Petersen C."/>
            <person name="Sorensen T."/>
            <person name="Nielsen M.R."/>
            <person name="Sondergaard T.E."/>
            <person name="Sorensen J.L."/>
            <person name="Fitzpatrick D.A."/>
            <person name="Frisvad J.C."/>
            <person name="Nielsen K.L."/>
        </authorList>
    </citation>
    <scope>NUCLEOTIDE SEQUENCE</scope>
    <source>
        <strain evidence="11">IBT 22155</strain>
    </source>
</reference>
<keyword evidence="1 11" id="KW-0489">Methyltransferase</keyword>
<evidence type="ECO:0000256" key="4">
    <source>
        <dbReference type="ARBA" id="ARBA00022741"/>
    </source>
</evidence>
<dbReference type="InterPro" id="IPR049730">
    <property type="entry name" value="SNF2/RAD54-like_C"/>
</dbReference>
<keyword evidence="6" id="KW-0378">Hydrolase</keyword>
<evidence type="ECO:0000259" key="10">
    <source>
        <dbReference type="SMART" id="SM00487"/>
    </source>
</evidence>
<dbReference type="InterPro" id="IPR050628">
    <property type="entry name" value="SNF2_RAD54_helicase_TF"/>
</dbReference>
<dbReference type="Gene3D" id="3.40.50.150">
    <property type="entry name" value="Vaccinia Virus protein VP39"/>
    <property type="match status" value="1"/>
</dbReference>
<evidence type="ECO:0000256" key="1">
    <source>
        <dbReference type="ARBA" id="ARBA00022603"/>
    </source>
</evidence>
<dbReference type="EMBL" id="JAPQKL010000001">
    <property type="protein sequence ID" value="KAJ5146489.1"/>
    <property type="molecule type" value="Genomic_DNA"/>
</dbReference>
<keyword evidence="7" id="KW-0862">Zinc</keyword>
<feature type="region of interest" description="Disordered" evidence="9">
    <location>
        <begin position="1685"/>
        <end position="1713"/>
    </location>
</feature>
<dbReference type="RefSeq" id="XP_056526963.1">
    <property type="nucleotide sequence ID" value="XM_056661797.1"/>
</dbReference>
<evidence type="ECO:0000256" key="6">
    <source>
        <dbReference type="ARBA" id="ARBA00022801"/>
    </source>
</evidence>
<feature type="domain" description="Helicase ATP-binding" evidence="10">
    <location>
        <begin position="1105"/>
        <end position="1537"/>
    </location>
</feature>
<accession>A0A9W9HG40</accession>
<dbReference type="GeneID" id="81400967"/>
<dbReference type="SUPFAM" id="SSF52540">
    <property type="entry name" value="P-loop containing nucleoside triphosphate hydrolases"/>
    <property type="match status" value="2"/>
</dbReference>
<proteinExistence type="predicted"/>
<evidence type="ECO:0000256" key="7">
    <source>
        <dbReference type="ARBA" id="ARBA00022833"/>
    </source>
</evidence>
<dbReference type="InterPro" id="IPR017907">
    <property type="entry name" value="Znf_RING_CS"/>
</dbReference>
<dbReference type="InterPro" id="IPR014001">
    <property type="entry name" value="Helicase_ATP-bd"/>
</dbReference>
<dbReference type="SMART" id="SM00487">
    <property type="entry name" value="DEXDc"/>
    <property type="match status" value="1"/>
</dbReference>
<dbReference type="GO" id="GO:0008270">
    <property type="term" value="F:zinc ion binding"/>
    <property type="evidence" value="ECO:0007669"/>
    <property type="project" value="UniProtKB-KW"/>
</dbReference>
<dbReference type="InterPro" id="IPR001525">
    <property type="entry name" value="C5_MeTfrase"/>
</dbReference>
<evidence type="ECO:0000256" key="8">
    <source>
        <dbReference type="ARBA" id="ARBA00022840"/>
    </source>
</evidence>
<feature type="region of interest" description="Disordered" evidence="9">
    <location>
        <begin position="1"/>
        <end position="29"/>
    </location>
</feature>
<keyword evidence="3" id="KW-0479">Metal-binding</keyword>
<dbReference type="SUPFAM" id="SSF57903">
    <property type="entry name" value="FYVE/PHD zinc finger"/>
    <property type="match status" value="1"/>
</dbReference>
<dbReference type="GO" id="GO:0005634">
    <property type="term" value="C:nucleus"/>
    <property type="evidence" value="ECO:0007669"/>
    <property type="project" value="TreeGrafter"/>
</dbReference>
<name>A0A9W9HG40_9EURO</name>
<dbReference type="PANTHER" id="PTHR45626">
    <property type="entry name" value="TRANSCRIPTION TERMINATION FACTOR 2-RELATED"/>
    <property type="match status" value="1"/>
</dbReference>
<dbReference type="Pfam" id="PF00145">
    <property type="entry name" value="DNA_methylase"/>
    <property type="match status" value="1"/>
</dbReference>
<dbReference type="InterPro" id="IPR029063">
    <property type="entry name" value="SAM-dependent_MTases_sf"/>
</dbReference>
<dbReference type="SUPFAM" id="SSF53335">
    <property type="entry name" value="S-adenosyl-L-methionine-dependent methyltransferases"/>
    <property type="match status" value="1"/>
</dbReference>
<dbReference type="Gene3D" id="3.40.50.300">
    <property type="entry name" value="P-loop containing nucleotide triphosphate hydrolases"/>
    <property type="match status" value="1"/>
</dbReference>
<dbReference type="OrthoDB" id="423221at2759"/>
<dbReference type="InterPro" id="IPR000330">
    <property type="entry name" value="SNF2_N"/>
</dbReference>
<evidence type="ECO:0000313" key="13">
    <source>
        <dbReference type="Proteomes" id="UP001149079"/>
    </source>
</evidence>
<dbReference type="CDD" id="cd18793">
    <property type="entry name" value="SF2_C_SNF"/>
    <property type="match status" value="1"/>
</dbReference>
<keyword evidence="5" id="KW-0863">Zinc-finger</keyword>
<comment type="caution">
    <text evidence="11">The sequence shown here is derived from an EMBL/GenBank/DDBJ whole genome shotgun (WGS) entry which is preliminary data.</text>
</comment>
<evidence type="ECO:0000313" key="12">
    <source>
        <dbReference type="EMBL" id="KAJ5146518.1"/>
    </source>
</evidence>
<evidence type="ECO:0000313" key="11">
    <source>
        <dbReference type="EMBL" id="KAJ5146489.1"/>
    </source>
</evidence>
<dbReference type="GO" id="GO:0008168">
    <property type="term" value="F:methyltransferase activity"/>
    <property type="evidence" value="ECO:0007669"/>
    <property type="project" value="UniProtKB-KW"/>
</dbReference>
<feature type="region of interest" description="Disordered" evidence="9">
    <location>
        <begin position="2060"/>
        <end position="2091"/>
    </location>
</feature>
<evidence type="ECO:0000256" key="3">
    <source>
        <dbReference type="ARBA" id="ARBA00022723"/>
    </source>
</evidence>
<evidence type="ECO:0000256" key="9">
    <source>
        <dbReference type="SAM" id="MobiDB-lite"/>
    </source>
</evidence>
<dbReference type="Proteomes" id="UP001149079">
    <property type="component" value="Unassembled WGS sequence"/>
</dbReference>
<dbReference type="GO" id="GO:0006281">
    <property type="term" value="P:DNA repair"/>
    <property type="evidence" value="ECO:0007669"/>
    <property type="project" value="TreeGrafter"/>
</dbReference>
<reference evidence="11" key="1">
    <citation type="submission" date="2022-11" db="EMBL/GenBank/DDBJ databases">
        <authorList>
            <person name="Petersen C."/>
        </authorList>
    </citation>
    <scope>NUCLEOTIDE SEQUENCE</scope>
    <source>
        <strain evidence="11">IBT 22155</strain>
    </source>
</reference>
<dbReference type="GO" id="GO:0005524">
    <property type="term" value="F:ATP binding"/>
    <property type="evidence" value="ECO:0007669"/>
    <property type="project" value="UniProtKB-KW"/>
</dbReference>
<evidence type="ECO:0000256" key="2">
    <source>
        <dbReference type="ARBA" id="ARBA00022679"/>
    </source>
</evidence>
<organism evidence="11 13">
    <name type="scientific">Penicillium bovifimosum</name>
    <dbReference type="NCBI Taxonomy" id="126998"/>
    <lineage>
        <taxon>Eukaryota</taxon>
        <taxon>Fungi</taxon>
        <taxon>Dikarya</taxon>
        <taxon>Ascomycota</taxon>
        <taxon>Pezizomycotina</taxon>
        <taxon>Eurotiomycetes</taxon>
        <taxon>Eurotiomycetidae</taxon>
        <taxon>Eurotiales</taxon>
        <taxon>Aspergillaceae</taxon>
        <taxon>Penicillium</taxon>
    </lineage>
</organism>
<dbReference type="InterPro" id="IPR011011">
    <property type="entry name" value="Znf_FYVE_PHD"/>
</dbReference>
<dbReference type="PROSITE" id="PS00518">
    <property type="entry name" value="ZF_RING_1"/>
    <property type="match status" value="1"/>
</dbReference>
<keyword evidence="13" id="KW-1185">Reference proteome</keyword>
<sequence>MPAKKELTQQLLPYGPAKDDQKPPAGADEIPELRRGRAIDSKRYLATNLPPLYRLPDIFADMASKAQELGFERVLSQLGGRPLRVATMCSGTEAPLLALELIQTGLVSNQQFRISHAFSCEIVPFKQSYIERNFRPPVLFRDITELGGEKARTAYGSLEAIPGGLDILIAGTACVDFSPLNSVQKSLQQGGESAATFGGLLQYAEKYRPQMVIQENVRGAPWAQMKDKWEKLGYMCVQANVDTKHYYIPQTRERGYMVIIDQRRLKEVGLINPLDPRGMTLAGRVSDLIEKFKRPASAPVGQFMLDDDDRRLELIEMKACLESRSEVSWEQYKIRHAQHRKDLALGTGRPITRSLPGVNDLQAPDFYWHRFWRTQPERVWDTIDINFLKRMLQGYDMNHKERWIDLSQGVDRSNETIASAGVAGCITPKGIPFSTTRGGPVSGTEALSLQGLPLDRMLLTRETNADLMDMAGNAMTSTVVCAVMLAGLIAVHKILDNDKAGSIPPGDTQTPRLVPNEVYGFVRRTLQVADVPPVDQFAMKAKAACSVICCYCERQTGVHDSIFLCTLCGHTACGSCRGNPTHSYRHVSPLSRAKPSEFIEDVKSVVPMKIRLSGLSDSTFETFKPLYSGEILAQFWGDFLQCTRSAVHDQFRFFEIKRGRKWRVVYEGDHSNLFLEIGPDSIQWLLYAKPPESASMRSPIREILAKPIARMSPGPVSLLRGHWDVSSPISTLLSLTITGRGNHVPSFQATCGLQDPIVNESKVWDSLLVQGPCENGAVLDVDVEGVYNWLPECGTALGSLYRREDNTANRPPVFLYLDQTKIGPLDEDACVFALEHNRRTGYDARTTIAELSPTWRAWDVTSDSQRVSASCRQWAKAPNVQFVLCDGEHITLDTLQPGVQVSIGNHGCHNASVTLVSLGASTATINLPKATTYWQSWDPEASARELKSLAWLFPKISAWSDFENWSEILCPGSSDHSHDLRDNCDTCNPPGPTMIWGRDKAGRIMPIENPQEAALYEHAIKTRPSPFLVFRRVNEQGDAELRFTLNVQALTHQAQGKLVGVAGRETVKSHWRLLPHAYDMNHRNPAMFTLMNNKNDACALQPPNFIFKLRTEQLRSLNWMVSQEAADIEPFAEEEVEEAILPVMPWRAEVKVTMPKVIRGGVLADEVGYGKTAIVLALIDAQWMKDYSRPVEDHGLIPTNATLIIVPKNVFTQWVSECKKFLGSMYNVLAISTNINRVTIRAVQDADIVILSWSVLGGDAYYARLQRFTGAPQAPGKGNGPTGRNFESWFNDARASLRESVGTLRTFGPEAMLQQLEARRRRVQETQTESTYVPSRRLRGKAFAAANHGSETENGSGATEDADTGPAPGLDDSDDTDNSNDSEDSDDPDSDQVSSTTTGQPKRGCAKEGPAEKRRKTTSSSLKTKSRTKPKAVRDDRAEFNIPAGHDQDWRIVKGAFLHAFRFNRVVIDEYTYAGEGKEIALLSLEARSKWVLSGTPALDEFADIKSIALYLGLNLGIDDDGDCEMPSKNPRLRDVRKRYTKVEAFQSYHASRSNAWYSNRRDLAQRFLDRYARQNTAETKGIECHQTLVMIDPSPAEARNYKLLFDALENETKSVSGPVNSILSRKLPPTESLVMCSVVTQVGKQNWIPTQEVMKNVHTQTLQTESRIDSLISEAVTFWYREPEGRAGNPTATASKKTTLKGKATETTPEDISPAGCRDSLIAVVKDEFDVGLGEDFIRRLRLGFDSYDDRKVVEETKAKVDGRFQKALSLVRARRVRPTNSAGIDDAPAVAASKVRQNLGNEILAQLKQAAKLLRQDRYNQHLLQISSGQTPQCEYEACATWEVDANIHIIEVCGHALCKNCLATAKVTESCPVEGCKAKFEASKVICRDDVINEGTTRSSKLDQLVRIIQNTPQDELVIVFIQAPTLVLVTSDALRNAGIEHRKVTKTTGMKGITDFTEGSKPKRGSSEVLPRPKALLLELGSSMAAGLNLQCANHVIFLSPLIAATQRDYNSGMTQAIGRARRYGQTRTVYVYHLLVKYTYDVNVYQSAHGGRLVERGGGPKVVPDSEVGPGDTKYEGKEMPVKTGR</sequence>
<keyword evidence="2" id="KW-0808">Transferase</keyword>
<dbReference type="InterPro" id="IPR027417">
    <property type="entry name" value="P-loop_NTPase"/>
</dbReference>
<feature type="region of interest" description="Disordered" evidence="9">
    <location>
        <begin position="1317"/>
        <end position="1436"/>
    </location>
</feature>
<dbReference type="PANTHER" id="PTHR45626:SF26">
    <property type="entry name" value="FAMILY HELICASE, PUTATIVE (AFU_ORTHOLOGUE AFUA_2G09120)-RELATED"/>
    <property type="match status" value="1"/>
</dbReference>
<protein>
    <submittedName>
        <fullName evidence="11">C-5 cytosine methyltransferase</fullName>
    </submittedName>
</protein>
<dbReference type="Gene3D" id="3.40.50.10810">
    <property type="entry name" value="Tandem AAA-ATPase domain"/>
    <property type="match status" value="1"/>
</dbReference>
<dbReference type="InterPro" id="IPR038718">
    <property type="entry name" value="SNF2-like_sf"/>
</dbReference>
<evidence type="ECO:0000256" key="5">
    <source>
        <dbReference type="ARBA" id="ARBA00022771"/>
    </source>
</evidence>
<dbReference type="GO" id="GO:0032259">
    <property type="term" value="P:methylation"/>
    <property type="evidence" value="ECO:0007669"/>
    <property type="project" value="UniProtKB-KW"/>
</dbReference>
<keyword evidence="4" id="KW-0547">Nucleotide-binding</keyword>
<dbReference type="Pfam" id="PF00176">
    <property type="entry name" value="SNF2-rel_dom"/>
    <property type="match status" value="1"/>
</dbReference>
<keyword evidence="8" id="KW-0067">ATP-binding</keyword>
<gene>
    <name evidence="11" type="ORF">N7515_001053</name>
    <name evidence="12" type="ORF">N7515_001082</name>
</gene>
<dbReference type="GO" id="GO:0016787">
    <property type="term" value="F:hydrolase activity"/>
    <property type="evidence" value="ECO:0007669"/>
    <property type="project" value="UniProtKB-KW"/>
</dbReference>
<feature type="compositionally biased region" description="Basic and acidic residues" evidence="9">
    <location>
        <begin position="2078"/>
        <end position="2091"/>
    </location>
</feature>